<dbReference type="SMART" id="SM01007">
    <property type="entry name" value="Aldolase_II"/>
    <property type="match status" value="1"/>
</dbReference>
<dbReference type="GO" id="GO:0046872">
    <property type="term" value="F:metal ion binding"/>
    <property type="evidence" value="ECO:0007669"/>
    <property type="project" value="UniProtKB-KW"/>
</dbReference>
<dbReference type="GO" id="GO:0005829">
    <property type="term" value="C:cytosol"/>
    <property type="evidence" value="ECO:0007669"/>
    <property type="project" value="TreeGrafter"/>
</dbReference>
<keyword evidence="2" id="KW-0456">Lyase</keyword>
<protein>
    <submittedName>
        <fullName evidence="4">rRNA adenine dimethylase</fullName>
    </submittedName>
</protein>
<dbReference type="Pfam" id="PF00596">
    <property type="entry name" value="Aldolase_II"/>
    <property type="match status" value="1"/>
</dbReference>
<keyword evidence="5" id="KW-1185">Reference proteome</keyword>
<dbReference type="InterPro" id="IPR001303">
    <property type="entry name" value="Aldolase_II/adducin_N"/>
</dbReference>
<dbReference type="GO" id="GO:0008168">
    <property type="term" value="F:methyltransferase activity"/>
    <property type="evidence" value="ECO:0007669"/>
    <property type="project" value="UniProtKB-KW"/>
</dbReference>
<dbReference type="GO" id="GO:0019323">
    <property type="term" value="P:pentose catabolic process"/>
    <property type="evidence" value="ECO:0007669"/>
    <property type="project" value="TreeGrafter"/>
</dbReference>
<dbReference type="SUPFAM" id="SSF53639">
    <property type="entry name" value="AraD/HMP-PK domain-like"/>
    <property type="match status" value="1"/>
</dbReference>
<evidence type="ECO:0000313" key="5">
    <source>
        <dbReference type="Proteomes" id="UP000293296"/>
    </source>
</evidence>
<feature type="domain" description="Class II aldolase/adducin N-terminal" evidence="3">
    <location>
        <begin position="203"/>
        <end position="387"/>
    </location>
</feature>
<dbReference type="RefSeq" id="WP_129354068.1">
    <property type="nucleotide sequence ID" value="NZ_CP026538.1"/>
</dbReference>
<dbReference type="InterPro" id="IPR050197">
    <property type="entry name" value="Aldolase_class_II_sugar_metab"/>
</dbReference>
<name>A0A4P6HP59_9BACT</name>
<dbReference type="PANTHER" id="PTHR22789">
    <property type="entry name" value="FUCULOSE PHOSPHATE ALDOLASE"/>
    <property type="match status" value="1"/>
</dbReference>
<dbReference type="GO" id="GO:0032259">
    <property type="term" value="P:methylation"/>
    <property type="evidence" value="ECO:0007669"/>
    <property type="project" value="UniProtKB-KW"/>
</dbReference>
<keyword evidence="4" id="KW-0489">Methyltransferase</keyword>
<dbReference type="InterPro" id="IPR036409">
    <property type="entry name" value="Aldolase_II/adducin_N_sf"/>
</dbReference>
<keyword evidence="4" id="KW-0808">Transferase</keyword>
<evidence type="ECO:0000256" key="1">
    <source>
        <dbReference type="ARBA" id="ARBA00022723"/>
    </source>
</evidence>
<evidence type="ECO:0000313" key="4">
    <source>
        <dbReference type="EMBL" id="QAZ68536.1"/>
    </source>
</evidence>
<dbReference type="Gene3D" id="3.40.225.10">
    <property type="entry name" value="Class II aldolase/adducin N-terminal domain"/>
    <property type="match status" value="1"/>
</dbReference>
<dbReference type="Proteomes" id="UP000293296">
    <property type="component" value="Chromosome"/>
</dbReference>
<proteinExistence type="predicted"/>
<reference evidence="4 5" key="1">
    <citation type="submission" date="2018-02" db="EMBL/GenBank/DDBJ databases">
        <title>Genome sequence of Desulfovibrio carbinolicus DSM 3852.</title>
        <authorList>
            <person name="Wilbanks E."/>
            <person name="Skennerton C.T."/>
            <person name="Orphan V.J."/>
        </authorList>
    </citation>
    <scope>NUCLEOTIDE SEQUENCE [LARGE SCALE GENOMIC DNA]</scope>
    <source>
        <strain evidence="4 5">DSM 3852</strain>
    </source>
</reference>
<organism evidence="4 5">
    <name type="scientific">Solidesulfovibrio carbinolicus</name>
    <dbReference type="NCBI Taxonomy" id="296842"/>
    <lineage>
        <taxon>Bacteria</taxon>
        <taxon>Pseudomonadati</taxon>
        <taxon>Thermodesulfobacteriota</taxon>
        <taxon>Desulfovibrionia</taxon>
        <taxon>Desulfovibrionales</taxon>
        <taxon>Desulfovibrionaceae</taxon>
        <taxon>Solidesulfovibrio</taxon>
    </lineage>
</organism>
<dbReference type="PANTHER" id="PTHR22789:SF0">
    <property type="entry name" value="3-OXO-TETRONATE 4-PHOSPHATE DECARBOXYLASE-RELATED"/>
    <property type="match status" value="1"/>
</dbReference>
<dbReference type="KEGG" id="dcb:C3Y92_15380"/>
<dbReference type="AlphaFoldDB" id="A0A4P6HP59"/>
<accession>A0A4P6HP59</accession>
<dbReference type="OrthoDB" id="5392660at2"/>
<evidence type="ECO:0000256" key="2">
    <source>
        <dbReference type="ARBA" id="ARBA00023239"/>
    </source>
</evidence>
<dbReference type="EMBL" id="CP026538">
    <property type="protein sequence ID" value="QAZ68536.1"/>
    <property type="molecule type" value="Genomic_DNA"/>
</dbReference>
<sequence length="398" mass="40911">MADLTAALARRFAEKLAAAGLTDPGAAVAACLDDRLAFSRPSPHEELLAGLVDRLGVGCVLLAPPAQPHRAILEFLAGSQAPAIRPRDCETRTFFHDIPVIAEPTVEAAAAALSRRKGAYLPGVGILAHGALSPEQAFVTVSSVAFAGFVKFFADFLAANRAGAVDAAYAAAFAAACRTLPPPPTIVPALAKGPFIDRETMLAAMAQAGRATVELGLVDSVFGNISYNLDGVLAISQTGAALDELPGAMDLVPLDGSSCAGLTASSELAAHAALSALDGRKAILHGHPRFAVVMSMDCEDLATCPRRERCHVDCARQRFAGETPIVPGEVGCGPRGLVHTMPPALAANGGRPGVIVCGHGVFTMGANDFGDALAALCAIETSCRARYFAALGIPTETL</sequence>
<dbReference type="GO" id="GO:0016832">
    <property type="term" value="F:aldehyde-lyase activity"/>
    <property type="evidence" value="ECO:0007669"/>
    <property type="project" value="TreeGrafter"/>
</dbReference>
<gene>
    <name evidence="4" type="ORF">C3Y92_15380</name>
</gene>
<keyword evidence="1" id="KW-0479">Metal-binding</keyword>
<evidence type="ECO:0000259" key="3">
    <source>
        <dbReference type="SMART" id="SM01007"/>
    </source>
</evidence>